<feature type="region of interest" description="Disordered" evidence="1">
    <location>
        <begin position="450"/>
        <end position="477"/>
    </location>
</feature>
<feature type="compositionally biased region" description="Polar residues" evidence="1">
    <location>
        <begin position="504"/>
        <end position="522"/>
    </location>
</feature>
<dbReference type="InterPro" id="IPR040385">
    <property type="entry name" value="RABL6"/>
</dbReference>
<dbReference type="Proteomes" id="UP000674318">
    <property type="component" value="Unassembled WGS sequence"/>
</dbReference>
<feature type="compositionally biased region" description="Low complexity" evidence="1">
    <location>
        <begin position="459"/>
        <end position="474"/>
    </location>
</feature>
<feature type="region of interest" description="Disordered" evidence="1">
    <location>
        <begin position="563"/>
        <end position="610"/>
    </location>
</feature>
<dbReference type="Gene3D" id="3.40.50.300">
    <property type="entry name" value="P-loop containing nucleotide triphosphate hydrolases"/>
    <property type="match status" value="1"/>
</dbReference>
<evidence type="ECO:0000256" key="1">
    <source>
        <dbReference type="SAM" id="MobiDB-lite"/>
    </source>
</evidence>
<feature type="compositionally biased region" description="Acidic residues" evidence="1">
    <location>
        <begin position="571"/>
        <end position="580"/>
    </location>
</feature>
<dbReference type="GO" id="GO:0005525">
    <property type="term" value="F:GTP binding"/>
    <property type="evidence" value="ECO:0007669"/>
    <property type="project" value="InterPro"/>
</dbReference>
<feature type="compositionally biased region" description="Basic and acidic residues" evidence="1">
    <location>
        <begin position="693"/>
        <end position="702"/>
    </location>
</feature>
<dbReference type="SUPFAM" id="SSF52540">
    <property type="entry name" value="P-loop containing nucleoside triphosphate hydrolases"/>
    <property type="match status" value="1"/>
</dbReference>
<dbReference type="InterPro" id="IPR027417">
    <property type="entry name" value="P-loop_NTPase"/>
</dbReference>
<gene>
    <name evidence="2" type="ORF">JKF63_00908</name>
</gene>
<keyword evidence="3" id="KW-1185">Reference proteome</keyword>
<feature type="region of interest" description="Disordered" evidence="1">
    <location>
        <begin position="504"/>
        <end position="527"/>
    </location>
</feature>
<dbReference type="GeneID" id="94287034"/>
<dbReference type="EMBL" id="JAFJZO010000036">
    <property type="protein sequence ID" value="KAG5490786.1"/>
    <property type="molecule type" value="Genomic_DNA"/>
</dbReference>
<dbReference type="PANTHER" id="PTHR14932">
    <property type="entry name" value="RAS GTPASE-RELATED"/>
    <property type="match status" value="1"/>
</dbReference>
<feature type="region of interest" description="Disordered" evidence="1">
    <location>
        <begin position="674"/>
        <end position="726"/>
    </location>
</feature>
<feature type="region of interest" description="Disordered" evidence="1">
    <location>
        <begin position="14"/>
        <end position="37"/>
    </location>
</feature>
<dbReference type="GO" id="GO:0005634">
    <property type="term" value="C:nucleus"/>
    <property type="evidence" value="ECO:0007669"/>
    <property type="project" value="TreeGrafter"/>
</dbReference>
<dbReference type="RefSeq" id="XP_067753114.1">
    <property type="nucleotide sequence ID" value="XM_067896957.1"/>
</dbReference>
<organism evidence="2 3">
    <name type="scientific">Porcisia hertigi</name>
    <dbReference type="NCBI Taxonomy" id="2761500"/>
    <lineage>
        <taxon>Eukaryota</taxon>
        <taxon>Discoba</taxon>
        <taxon>Euglenozoa</taxon>
        <taxon>Kinetoplastea</taxon>
        <taxon>Metakinetoplastina</taxon>
        <taxon>Trypanosomatida</taxon>
        <taxon>Trypanosomatidae</taxon>
        <taxon>Leishmaniinae</taxon>
        <taxon>Porcisia</taxon>
    </lineage>
</organism>
<accession>A0A836HCI3</accession>
<dbReference type="KEGG" id="phet:94287034"/>
<dbReference type="OrthoDB" id="207081at2759"/>
<evidence type="ECO:0000313" key="3">
    <source>
        <dbReference type="Proteomes" id="UP000674318"/>
    </source>
</evidence>
<name>A0A836HCI3_9TRYP</name>
<proteinExistence type="predicted"/>
<protein>
    <submittedName>
        <fullName evidence="2">Uncharacterized protein</fullName>
    </submittedName>
</protein>
<feature type="region of interest" description="Disordered" evidence="1">
    <location>
        <begin position="340"/>
        <end position="437"/>
    </location>
</feature>
<comment type="caution">
    <text evidence="2">The sequence shown here is derived from an EMBL/GenBank/DDBJ whole genome shotgun (WGS) entry which is preliminary data.</text>
</comment>
<dbReference type="GO" id="GO:0005829">
    <property type="term" value="C:cytosol"/>
    <property type="evidence" value="ECO:0007669"/>
    <property type="project" value="TreeGrafter"/>
</dbReference>
<reference evidence="2 3" key="1">
    <citation type="submission" date="2021-02" db="EMBL/GenBank/DDBJ databases">
        <title>Porcisia hertigi Genome sequencing and assembly.</title>
        <authorList>
            <person name="Almutairi H."/>
            <person name="Gatherer D."/>
        </authorList>
    </citation>
    <scope>NUCLEOTIDE SEQUENCE [LARGE SCALE GENOMIC DNA]</scope>
    <source>
        <strain evidence="2 3">C119</strain>
    </source>
</reference>
<evidence type="ECO:0000313" key="2">
    <source>
        <dbReference type="EMBL" id="KAG5490786.1"/>
    </source>
</evidence>
<feature type="compositionally biased region" description="Low complexity" evidence="1">
    <location>
        <begin position="583"/>
        <end position="597"/>
    </location>
</feature>
<dbReference type="PANTHER" id="PTHR14932:SF1">
    <property type="entry name" value="RAB-LIKE PROTEIN 6"/>
    <property type="match status" value="1"/>
</dbReference>
<sequence length="739" mass="77947">MSFLGYIQSYLGPSHPSPKGTSRGGSDASAQRLGSGVWPLSPQVQEEMKKGTRYNMKVVLRGTRATGKSTLLARLSGHPLPTRYTPSTELIASTMRLQGEQCAPHEGTKVDIWEVIEEGRQRSASTFSANTGSKTALHIPTAQLHEALRVAADARSLNVYDGCHLVIFMIDPSQRSSWEYAKQETLQVPPTTCVLYALNFSDLAPLIGAGVAVTLDEVQSWCGRVRRATTTTMLRMLEGRQAPPEFSVRPMTAVLSAETGAGILGVVRALHVASTLVRIAAEEFRVQELLGLLARQQAVSIAGGDATPAPPPGIESVGGDLADQLRVHGGPLPHEVLASEPRTLTSSPPPLSNHSETPAFGTASQSSRRDAEPTLCGPAVTTRETKSQTMPTPQRGSGGLRMQHHSSAPACTVGNWASSTNGDGKSTQLSQASLNRSTKDAEAMRLFLGNSDTGESRESSLCSSKSSSASGAASDGCRAPAKCRTGAHLSNVSNALPRAVSLTRESQTANCSGAPRASTNGSGFALPPLSEEVPSRLLATPQVMGPPAEECVNTWVSDMVQDMSGPLDSFFGEEEEEEDEPRSTASECSPATPSSSSQKLGPPGLRTAPLLGTRRVVRRAGMHSSFPTTAPTPEFDADVATILAQMTAALTADVPALTADAGSDDAVVQRAGELGSAKNEASPRKGKAKCRHTALDSRDSRGYHRHRKRHLDAAKGNTMPPAAEVSDEVVSGSFDLNVV</sequence>
<feature type="compositionally biased region" description="Polar residues" evidence="1">
    <location>
        <begin position="415"/>
        <end position="436"/>
    </location>
</feature>
<dbReference type="AlphaFoldDB" id="A0A836HCI3"/>